<reference evidence="3 4" key="1">
    <citation type="submission" date="2024-02" db="EMBL/GenBank/DDBJ databases">
        <title>De novo assembly and annotation of 12 fungi associated with fruit tree decline syndrome in Ontario, Canada.</title>
        <authorList>
            <person name="Sulman M."/>
            <person name="Ellouze W."/>
            <person name="Ilyukhin E."/>
        </authorList>
    </citation>
    <scope>NUCLEOTIDE SEQUENCE [LARGE SCALE GENOMIC DNA]</scope>
    <source>
        <strain evidence="3 4">M11/M66-122</strain>
    </source>
</reference>
<dbReference type="GO" id="GO:0008270">
    <property type="term" value="F:zinc ion binding"/>
    <property type="evidence" value="ECO:0007669"/>
    <property type="project" value="InterPro"/>
</dbReference>
<evidence type="ECO:0000256" key="1">
    <source>
        <dbReference type="ARBA" id="ARBA00023242"/>
    </source>
</evidence>
<dbReference type="Proteomes" id="UP001320420">
    <property type="component" value="Unassembled WGS sequence"/>
</dbReference>
<comment type="caution">
    <text evidence="3">The sequence shown here is derived from an EMBL/GenBank/DDBJ whole genome shotgun (WGS) entry which is preliminary data.</text>
</comment>
<name>A0AAN9UUZ3_9PEZI</name>
<dbReference type="CDD" id="cd00067">
    <property type="entry name" value="GAL4"/>
    <property type="match status" value="1"/>
</dbReference>
<dbReference type="SUPFAM" id="SSF57701">
    <property type="entry name" value="Zn2/Cys6 DNA-binding domain"/>
    <property type="match status" value="1"/>
</dbReference>
<dbReference type="AlphaFoldDB" id="A0AAN9UUZ3"/>
<protein>
    <recommendedName>
        <fullName evidence="5">Zn(2)-C6 fungal-type domain-containing protein</fullName>
    </recommendedName>
</protein>
<dbReference type="InterPro" id="IPR001138">
    <property type="entry name" value="Zn2Cys6_DnaBD"/>
</dbReference>
<feature type="region of interest" description="Disordered" evidence="2">
    <location>
        <begin position="544"/>
        <end position="567"/>
    </location>
</feature>
<dbReference type="GO" id="GO:0000981">
    <property type="term" value="F:DNA-binding transcription factor activity, RNA polymerase II-specific"/>
    <property type="evidence" value="ECO:0007669"/>
    <property type="project" value="InterPro"/>
</dbReference>
<feature type="compositionally biased region" description="Polar residues" evidence="2">
    <location>
        <begin position="220"/>
        <end position="232"/>
    </location>
</feature>
<proteinExistence type="predicted"/>
<sequence>MSSSQNTTNNNLMGFSVCQPAVGVPLQFFPQIGSKQLDEMIDAYVPGNASILDKRTVVTCEFVQHSIATGELFKFFMVYPSRASDSFESPVSLQDSGYGSFNTSPVMSESQWTNASASSSFKAPSPAKKSTAADFSHIPGMKIMTREGVDVTNSASRGCKTKEQRDHAHLMRIIKACDACRKKKIRCDPSHKKRSSHSLSPEPKASKKARKSSPVAPKATSQAPTSKQSASFSPIPFAGLQGPPAEAKNPSQWDAPSFDTAFVPADEIDIFAAMESWEDQFINYGDESATVQNDWSFNADQFSPATTFTNSTSPSQPRTPAMPGLASNNFGLASAADLTVNCGTDYSGVFASGEPAPALPYLNPGGVERNRNYIDFNLYSPGSSCDEEIGYSKDIAAASPRRAASPRQENSQYFDYVDRGDRVDRGDTDLPFDRLDEIRHQRVSDGAQAESSQARQPVYLDPSQAFATGAYQATTAAGAAMTTALSSLHEQTRSSARLGADVARYTGLAGRDAQHSYPVGHVVSVTNLVVNAKNVAAKSIAAKPDLPNPLERPSSKILKTEWLQQAP</sequence>
<gene>
    <name evidence="3" type="ORF">SLS62_003401</name>
</gene>
<keyword evidence="4" id="KW-1185">Reference proteome</keyword>
<feature type="compositionally biased region" description="Basic residues" evidence="2">
    <location>
        <begin position="185"/>
        <end position="196"/>
    </location>
</feature>
<dbReference type="EMBL" id="JAKJXP020000019">
    <property type="protein sequence ID" value="KAK7754618.1"/>
    <property type="molecule type" value="Genomic_DNA"/>
</dbReference>
<keyword evidence="1" id="KW-0539">Nucleus</keyword>
<evidence type="ECO:0000256" key="2">
    <source>
        <dbReference type="SAM" id="MobiDB-lite"/>
    </source>
</evidence>
<organism evidence="3 4">
    <name type="scientific">Diatrype stigma</name>
    <dbReference type="NCBI Taxonomy" id="117547"/>
    <lineage>
        <taxon>Eukaryota</taxon>
        <taxon>Fungi</taxon>
        <taxon>Dikarya</taxon>
        <taxon>Ascomycota</taxon>
        <taxon>Pezizomycotina</taxon>
        <taxon>Sordariomycetes</taxon>
        <taxon>Xylariomycetidae</taxon>
        <taxon>Xylariales</taxon>
        <taxon>Diatrypaceae</taxon>
        <taxon>Diatrype</taxon>
    </lineage>
</organism>
<feature type="region of interest" description="Disordered" evidence="2">
    <location>
        <begin position="185"/>
        <end position="258"/>
    </location>
</feature>
<dbReference type="InterPro" id="IPR036864">
    <property type="entry name" value="Zn2-C6_fun-type_DNA-bd_sf"/>
</dbReference>
<evidence type="ECO:0000313" key="3">
    <source>
        <dbReference type="EMBL" id="KAK7754618.1"/>
    </source>
</evidence>
<evidence type="ECO:0008006" key="5">
    <source>
        <dbReference type="Google" id="ProtNLM"/>
    </source>
</evidence>
<evidence type="ECO:0000313" key="4">
    <source>
        <dbReference type="Proteomes" id="UP001320420"/>
    </source>
</evidence>
<accession>A0AAN9UUZ3</accession>